<evidence type="ECO:0000313" key="3">
    <source>
        <dbReference type="EMBL" id="KGD72822.1"/>
    </source>
</evidence>
<dbReference type="Proteomes" id="UP000029577">
    <property type="component" value="Unassembled WGS sequence"/>
</dbReference>
<dbReference type="InterPro" id="IPR032698">
    <property type="entry name" value="SirB1_N"/>
</dbReference>
<proteinExistence type="inferred from homology"/>
<keyword evidence="4" id="KW-1185">Reference proteome</keyword>
<dbReference type="InterPro" id="IPR011990">
    <property type="entry name" value="TPR-like_helical_dom_sf"/>
</dbReference>
<comment type="similarity">
    <text evidence="1">Belongs to the UPF0162 family.</text>
</comment>
<dbReference type="AlphaFoldDB" id="A0A095T7Y8"/>
<evidence type="ECO:0000259" key="2">
    <source>
        <dbReference type="Pfam" id="PF13369"/>
    </source>
</evidence>
<sequence>MSSATNFDFTDCSLCEAMIRVMQQIRADFPSDSVRRQLVQMVDEARVHLAQESDAEKQLEQLMELFYGEWGFGGASGVYRLSDVLWLDNVLKTRQGTAVSLGALLLYIAGELSLPLLPVIFPTQLIVRADWVDGEMWLINPFNGDTLDEHTLDVWVKGSMGPTSTLYDEDLDESEISVVIRKMLDTLKAALMDEQQLELALNVSEVLLQLDPEDPYEIRDRGLIYAQLECEHIALSDLNYFIEQCPEDPVSEMIKVQIHAIENKQITLH</sequence>
<protein>
    <recommendedName>
        <fullName evidence="2">Protein SirB1 N-terminal domain-containing protein</fullName>
    </recommendedName>
</protein>
<dbReference type="eggNOG" id="COG2912">
    <property type="taxonomic scope" value="Bacteria"/>
</dbReference>
<dbReference type="RefSeq" id="WP_038020507.1">
    <property type="nucleotide sequence ID" value="NZ_JPKR02000003.1"/>
</dbReference>
<comment type="caution">
    <text evidence="3">The sequence shown here is derived from an EMBL/GenBank/DDBJ whole genome shotgun (WGS) entry which is preliminary data.</text>
</comment>
<dbReference type="Pfam" id="PF13371">
    <property type="entry name" value="TPR_9"/>
    <property type="match status" value="1"/>
</dbReference>
<dbReference type="NCBIfam" id="NF008188">
    <property type="entry name" value="PRK10941.1"/>
    <property type="match status" value="1"/>
</dbReference>
<feature type="domain" description="Protein SirB1 N-terminal" evidence="2">
    <location>
        <begin position="33"/>
        <end position="184"/>
    </location>
</feature>
<evidence type="ECO:0000256" key="1">
    <source>
        <dbReference type="ARBA" id="ARBA00007100"/>
    </source>
</evidence>
<dbReference type="Pfam" id="PF13369">
    <property type="entry name" value="Transglut_core2"/>
    <property type="match status" value="1"/>
</dbReference>
<dbReference type="EMBL" id="JPKR02000003">
    <property type="protein sequence ID" value="KGD72822.1"/>
    <property type="molecule type" value="Genomic_DNA"/>
</dbReference>
<organism evidence="3 4">
    <name type="scientific">Tatumella morbirosei</name>
    <dbReference type="NCBI Taxonomy" id="642227"/>
    <lineage>
        <taxon>Bacteria</taxon>
        <taxon>Pseudomonadati</taxon>
        <taxon>Pseudomonadota</taxon>
        <taxon>Gammaproteobacteria</taxon>
        <taxon>Enterobacterales</taxon>
        <taxon>Erwiniaceae</taxon>
        <taxon>Tatumella</taxon>
    </lineage>
</organism>
<dbReference type="STRING" id="642227.HA49_11380"/>
<dbReference type="PANTHER" id="PTHR31350">
    <property type="entry name" value="SI:DKEY-261L7.2"/>
    <property type="match status" value="1"/>
</dbReference>
<gene>
    <name evidence="3" type="ORF">HA49_11380</name>
</gene>
<dbReference type="OrthoDB" id="232498at2"/>
<name>A0A095T7Y8_9GAMM</name>
<dbReference type="PANTHER" id="PTHR31350:SF21">
    <property type="entry name" value="F-BOX ONLY PROTEIN 21"/>
    <property type="match status" value="1"/>
</dbReference>
<reference evidence="3" key="1">
    <citation type="submission" date="2014-12" db="EMBL/GenBank/DDBJ databases">
        <title>The draft genome of the Tatumella morbirosei type strain, LMG23360T isolated from pineapple rot.</title>
        <authorList>
            <person name="Smits T.H."/>
            <person name="Palmer M."/>
            <person name="Venter S.N."/>
            <person name="Duffy B."/>
            <person name="Steenkamp E.T."/>
            <person name="Chan W.Y."/>
            <person name="Coutinho T.A."/>
            <person name="Coetzee M.P."/>
            <person name="De Maayer P."/>
        </authorList>
    </citation>
    <scope>NUCLEOTIDE SEQUENCE [LARGE SCALE GENOMIC DNA]</scope>
    <source>
        <strain evidence="3">LMG 23360</strain>
    </source>
</reference>
<dbReference type="SUPFAM" id="SSF48452">
    <property type="entry name" value="TPR-like"/>
    <property type="match status" value="1"/>
</dbReference>
<accession>A0A095T7Y8</accession>
<evidence type="ECO:0000313" key="4">
    <source>
        <dbReference type="Proteomes" id="UP000029577"/>
    </source>
</evidence>